<evidence type="ECO:0000256" key="1">
    <source>
        <dbReference type="SAM" id="Phobius"/>
    </source>
</evidence>
<organism evidence="3 4">
    <name type="scientific">Halobacillus litoralis</name>
    <dbReference type="NCBI Taxonomy" id="45668"/>
    <lineage>
        <taxon>Bacteria</taxon>
        <taxon>Bacillati</taxon>
        <taxon>Bacillota</taxon>
        <taxon>Bacilli</taxon>
        <taxon>Bacillales</taxon>
        <taxon>Bacillaceae</taxon>
        <taxon>Halobacillus</taxon>
    </lineage>
</organism>
<dbReference type="AlphaFoldDB" id="A0A845E5D4"/>
<keyword evidence="1" id="KW-0472">Membrane</keyword>
<dbReference type="InterPro" id="IPR007168">
    <property type="entry name" value="Phageshock_PspC_N"/>
</dbReference>
<protein>
    <submittedName>
        <fullName evidence="3">PspC domain-containing protein</fullName>
    </submittedName>
</protein>
<dbReference type="OrthoDB" id="9815286at2"/>
<keyword evidence="1" id="KW-1133">Transmembrane helix</keyword>
<reference evidence="3 4" key="1">
    <citation type="submission" date="2019-11" db="EMBL/GenBank/DDBJ databases">
        <title>Genome sequences of 17 halophilic strains isolated from different environments.</title>
        <authorList>
            <person name="Furrow R.E."/>
        </authorList>
    </citation>
    <scope>NUCLEOTIDE SEQUENCE [LARGE SCALE GENOMIC DNA]</scope>
    <source>
        <strain evidence="3 4">22505_10_Sand</strain>
    </source>
</reference>
<accession>A0A845E5D4</accession>
<feature type="domain" description="Phage shock protein PspC N-terminal" evidence="2">
    <location>
        <begin position="3"/>
        <end position="55"/>
    </location>
</feature>
<name>A0A845E5D4_9BACI</name>
<dbReference type="Proteomes" id="UP000447393">
    <property type="component" value="Unassembled WGS sequence"/>
</dbReference>
<feature type="transmembrane region" description="Helical" evidence="1">
    <location>
        <begin position="34"/>
        <end position="53"/>
    </location>
</feature>
<evidence type="ECO:0000313" key="3">
    <source>
        <dbReference type="EMBL" id="MYL49893.1"/>
    </source>
</evidence>
<comment type="caution">
    <text evidence="3">The sequence shown here is derived from an EMBL/GenBank/DDBJ whole genome shotgun (WGS) entry which is preliminary data.</text>
</comment>
<dbReference type="Pfam" id="PF04024">
    <property type="entry name" value="PspC"/>
    <property type="match status" value="1"/>
</dbReference>
<keyword evidence="1" id="KW-0812">Transmembrane</keyword>
<evidence type="ECO:0000313" key="4">
    <source>
        <dbReference type="Proteomes" id="UP000447393"/>
    </source>
</evidence>
<sequence length="60" mass="6661">MYRQLKRSSADYIISGVCGGIANFLGVPSLFVRLIFVFTPVSILLYAAMAYFIPADQEIL</sequence>
<gene>
    <name evidence="3" type="ORF">GLV98_10370</name>
</gene>
<evidence type="ECO:0000259" key="2">
    <source>
        <dbReference type="Pfam" id="PF04024"/>
    </source>
</evidence>
<dbReference type="EMBL" id="WMEZ01000003">
    <property type="protein sequence ID" value="MYL49893.1"/>
    <property type="molecule type" value="Genomic_DNA"/>
</dbReference>
<feature type="transmembrane region" description="Helical" evidence="1">
    <location>
        <begin position="12"/>
        <end position="28"/>
    </location>
</feature>
<proteinExistence type="predicted"/>